<feature type="compositionally biased region" description="Pro residues" evidence="1">
    <location>
        <begin position="169"/>
        <end position="186"/>
    </location>
</feature>
<protein>
    <submittedName>
        <fullName evidence="2">Uncharacterized protein</fullName>
    </submittedName>
</protein>
<dbReference type="AlphaFoldDB" id="A0A150G063"/>
<organism evidence="2 3">
    <name type="scientific">Gonium pectorale</name>
    <name type="common">Green alga</name>
    <dbReference type="NCBI Taxonomy" id="33097"/>
    <lineage>
        <taxon>Eukaryota</taxon>
        <taxon>Viridiplantae</taxon>
        <taxon>Chlorophyta</taxon>
        <taxon>core chlorophytes</taxon>
        <taxon>Chlorophyceae</taxon>
        <taxon>CS clade</taxon>
        <taxon>Chlamydomonadales</taxon>
        <taxon>Volvocaceae</taxon>
        <taxon>Gonium</taxon>
    </lineage>
</organism>
<keyword evidence="3" id="KW-1185">Reference proteome</keyword>
<dbReference type="EMBL" id="LSYV01000097">
    <property type="protein sequence ID" value="KXZ43266.1"/>
    <property type="molecule type" value="Genomic_DNA"/>
</dbReference>
<name>A0A150G063_GONPE</name>
<reference evidence="3" key="1">
    <citation type="journal article" date="2016" name="Nat. Commun.">
        <title>The Gonium pectorale genome demonstrates co-option of cell cycle regulation during the evolution of multicellularity.</title>
        <authorList>
            <person name="Hanschen E.R."/>
            <person name="Marriage T.N."/>
            <person name="Ferris P.J."/>
            <person name="Hamaji T."/>
            <person name="Toyoda A."/>
            <person name="Fujiyama A."/>
            <person name="Neme R."/>
            <person name="Noguchi H."/>
            <person name="Minakuchi Y."/>
            <person name="Suzuki M."/>
            <person name="Kawai-Toyooka H."/>
            <person name="Smith D.R."/>
            <person name="Sparks H."/>
            <person name="Anderson J."/>
            <person name="Bakaric R."/>
            <person name="Luria V."/>
            <person name="Karger A."/>
            <person name="Kirschner M.W."/>
            <person name="Durand P.M."/>
            <person name="Michod R.E."/>
            <person name="Nozaki H."/>
            <person name="Olson B.J."/>
        </authorList>
    </citation>
    <scope>NUCLEOTIDE SEQUENCE [LARGE SCALE GENOMIC DNA]</scope>
    <source>
        <strain evidence="3">NIES-2863</strain>
    </source>
</reference>
<evidence type="ECO:0000313" key="3">
    <source>
        <dbReference type="Proteomes" id="UP000075714"/>
    </source>
</evidence>
<gene>
    <name evidence="2" type="ORF">GPECTOR_96g732</name>
</gene>
<feature type="region of interest" description="Disordered" evidence="1">
    <location>
        <begin position="128"/>
        <end position="201"/>
    </location>
</feature>
<feature type="compositionally biased region" description="Low complexity" evidence="1">
    <location>
        <begin position="147"/>
        <end position="168"/>
    </location>
</feature>
<evidence type="ECO:0000313" key="2">
    <source>
        <dbReference type="EMBL" id="KXZ43266.1"/>
    </source>
</evidence>
<proteinExistence type="predicted"/>
<evidence type="ECO:0000256" key="1">
    <source>
        <dbReference type="SAM" id="MobiDB-lite"/>
    </source>
</evidence>
<sequence>MPASPLPPLLEDDDLAPGDINPPPQPFAAAPEAAQAQHGGAALLPWVAAAGGPLAQGAAVGALPLLPLWGDLPNPLDPHGHLAPLPALQLPALQLPALQLPENEQEPLVPPPVMPLAPPAWALEGEPELEQPQPAADDHAGQPPAPAAAVPEAAPAAAVAEGAQQPQLPNLPPQQPAAPAVPPAKPVPRDPKTDLEPGVFVLPPVPAPASASPGVALEPAGVDVAAASSAAGSQRKMSEPSMVSCSTAPLACTCAGP</sequence>
<accession>A0A150G063</accession>
<feature type="region of interest" description="Disordered" evidence="1">
    <location>
        <begin position="1"/>
        <end position="35"/>
    </location>
</feature>
<comment type="caution">
    <text evidence="2">The sequence shown here is derived from an EMBL/GenBank/DDBJ whole genome shotgun (WGS) entry which is preliminary data.</text>
</comment>
<dbReference type="Proteomes" id="UP000075714">
    <property type="component" value="Unassembled WGS sequence"/>
</dbReference>